<name>A0A9N7MIL8_STRHE</name>
<feature type="non-terminal residue" evidence="1">
    <location>
        <position position="102"/>
    </location>
</feature>
<reference evidence="1" key="1">
    <citation type="submission" date="2019-12" db="EMBL/GenBank/DDBJ databases">
        <authorList>
            <person name="Scholes J."/>
        </authorList>
    </citation>
    <scope>NUCLEOTIDE SEQUENCE</scope>
</reference>
<comment type="caution">
    <text evidence="1">The sequence shown here is derived from an EMBL/GenBank/DDBJ whole genome shotgun (WGS) entry which is preliminary data.</text>
</comment>
<evidence type="ECO:0000313" key="2">
    <source>
        <dbReference type="Proteomes" id="UP001153555"/>
    </source>
</evidence>
<feature type="non-terminal residue" evidence="1">
    <location>
        <position position="1"/>
    </location>
</feature>
<accession>A0A9N7MIL8</accession>
<dbReference type="Proteomes" id="UP001153555">
    <property type="component" value="Unassembled WGS sequence"/>
</dbReference>
<keyword evidence="2" id="KW-1185">Reference proteome</keyword>
<gene>
    <name evidence="1" type="ORF">SHERM_13024</name>
</gene>
<proteinExistence type="predicted"/>
<protein>
    <submittedName>
        <fullName evidence="1">Uncharacterized protein</fullName>
    </submittedName>
</protein>
<evidence type="ECO:0000313" key="1">
    <source>
        <dbReference type="EMBL" id="CAA0812277.1"/>
    </source>
</evidence>
<dbReference type="AlphaFoldDB" id="A0A9N7MIL8"/>
<organism evidence="1 2">
    <name type="scientific">Striga hermonthica</name>
    <name type="common">Purple witchweed</name>
    <name type="synonym">Buchnera hermonthica</name>
    <dbReference type="NCBI Taxonomy" id="68872"/>
    <lineage>
        <taxon>Eukaryota</taxon>
        <taxon>Viridiplantae</taxon>
        <taxon>Streptophyta</taxon>
        <taxon>Embryophyta</taxon>
        <taxon>Tracheophyta</taxon>
        <taxon>Spermatophyta</taxon>
        <taxon>Magnoliopsida</taxon>
        <taxon>eudicotyledons</taxon>
        <taxon>Gunneridae</taxon>
        <taxon>Pentapetalae</taxon>
        <taxon>asterids</taxon>
        <taxon>lamiids</taxon>
        <taxon>Lamiales</taxon>
        <taxon>Orobanchaceae</taxon>
        <taxon>Buchnereae</taxon>
        <taxon>Striga</taxon>
    </lineage>
</organism>
<sequence>YVVTQNSSTGWNLSNRLPSRRLNVVYLQRTLTPEGFSGEEPPMLKSVCIQSILKSNRMIVLKKKGSPPLYRGEIPDLGLPGSDELSALTARPYAPNACVRGN</sequence>
<dbReference type="EMBL" id="CACSLK010009942">
    <property type="protein sequence ID" value="CAA0812277.1"/>
    <property type="molecule type" value="Genomic_DNA"/>
</dbReference>